<dbReference type="EMBL" id="JRLX01000004">
    <property type="protein sequence ID" value="KGO87652.1"/>
    <property type="molecule type" value="Genomic_DNA"/>
</dbReference>
<keyword evidence="3" id="KW-1185">Reference proteome</keyword>
<keyword evidence="1" id="KW-0732">Signal</keyword>
<accession>A0A0A2M4W4</accession>
<dbReference type="NCBIfam" id="NF047436">
    <property type="entry name" value="LA_2272_repeat"/>
    <property type="match status" value="1"/>
</dbReference>
<organism evidence="2 3">
    <name type="scientific">Flavobacterium rivuli WB 3.3-2 = DSM 21788</name>
    <dbReference type="NCBI Taxonomy" id="1121895"/>
    <lineage>
        <taxon>Bacteria</taxon>
        <taxon>Pseudomonadati</taxon>
        <taxon>Bacteroidota</taxon>
        <taxon>Flavobacteriia</taxon>
        <taxon>Flavobacteriales</taxon>
        <taxon>Flavobacteriaceae</taxon>
        <taxon>Flavobacterium</taxon>
    </lineage>
</organism>
<dbReference type="OrthoDB" id="660602at2"/>
<evidence type="ECO:0000313" key="3">
    <source>
        <dbReference type="Proteomes" id="UP000030152"/>
    </source>
</evidence>
<proteinExistence type="predicted"/>
<evidence type="ECO:0000256" key="1">
    <source>
        <dbReference type="SAM" id="SignalP"/>
    </source>
</evidence>
<protein>
    <submittedName>
        <fullName evidence="2">Uncharacterized protein</fullName>
    </submittedName>
</protein>
<name>A0A0A2M4W4_9FLAO</name>
<gene>
    <name evidence="2" type="ORF">Q765_05850</name>
</gene>
<dbReference type="PROSITE" id="PS51257">
    <property type="entry name" value="PROKAR_LIPOPROTEIN"/>
    <property type="match status" value="1"/>
</dbReference>
<evidence type="ECO:0000313" key="2">
    <source>
        <dbReference type="EMBL" id="KGO87652.1"/>
    </source>
</evidence>
<dbReference type="InterPro" id="IPR058093">
    <property type="entry name" value="LA_2272-like"/>
</dbReference>
<reference evidence="2 3" key="1">
    <citation type="submission" date="2013-09" db="EMBL/GenBank/DDBJ databases">
        <authorList>
            <person name="Zeng Z."/>
            <person name="Chen C."/>
        </authorList>
    </citation>
    <scope>NUCLEOTIDE SEQUENCE [LARGE SCALE GENOMIC DNA]</scope>
    <source>
        <strain evidence="2 3">WB 3.3-2</strain>
    </source>
</reference>
<dbReference type="RefSeq" id="WP_020212506.1">
    <property type="nucleotide sequence ID" value="NZ_JRLX01000004.1"/>
</dbReference>
<dbReference type="Proteomes" id="UP000030152">
    <property type="component" value="Unassembled WGS sequence"/>
</dbReference>
<dbReference type="eggNOG" id="ENOG50334KF">
    <property type="taxonomic scope" value="Bacteria"/>
</dbReference>
<dbReference type="AlphaFoldDB" id="A0A0A2M4W4"/>
<sequence>MKLNILLMATLLFTVIACAQQKHKTHFPVGLYTKPNTTIYGLSVGVGSNTYQNSDSVSVRSNGIRIEPISQALLIATLIFGPDQVNYPNDPADFAAFNKKFPVEIINGLNISCGTNTFANVNGITVSGITQSLKNTNGLSVGGLGNSSFRNNGIQIAGAGTSAIYSNGIIISGLNTTVYKGNGLQVGGFNQYVHFTGVQAGIYNDIENKSESFTGLQIGLFNRTKKLKGIQIGLININEKRILPFINWNFKD</sequence>
<comment type="caution">
    <text evidence="2">The sequence shown here is derived from an EMBL/GenBank/DDBJ whole genome shotgun (WGS) entry which is preliminary data.</text>
</comment>
<feature type="signal peptide" evidence="1">
    <location>
        <begin position="1"/>
        <end position="19"/>
    </location>
</feature>
<feature type="chain" id="PRO_5002002855" evidence="1">
    <location>
        <begin position="20"/>
        <end position="252"/>
    </location>
</feature>
<dbReference type="STRING" id="1121895.GCA_000378485_01369"/>